<reference evidence="1" key="1">
    <citation type="submission" date="2015-04" db="UniProtKB">
        <authorList>
            <consortium name="EnsemblPlants"/>
        </authorList>
    </citation>
    <scope>IDENTIFICATION</scope>
    <source>
        <strain evidence="1">SL10</strain>
    </source>
</reference>
<dbReference type="HOGENOM" id="CLU_2908041_0_0_1"/>
<evidence type="ECO:0000313" key="2">
    <source>
        <dbReference type="Proteomes" id="UP000006591"/>
    </source>
</evidence>
<sequence>MNPFKERQLLLSFLTRKIFSNYHLLVRPIVSSMLVKELFTKLCVISGIISRIVWGILYITTI</sequence>
<keyword evidence="2" id="KW-1185">Reference proteome</keyword>
<dbReference type="Proteomes" id="UP000006591">
    <property type="component" value="Chromosome 8"/>
</dbReference>
<name>A0A0E0IA25_ORYNI</name>
<protein>
    <submittedName>
        <fullName evidence="1">Uncharacterized protein</fullName>
    </submittedName>
</protein>
<dbReference type="EnsemblPlants" id="ONIVA08G10750.1">
    <property type="protein sequence ID" value="ONIVA08G10750.1"/>
    <property type="gene ID" value="ONIVA08G10750"/>
</dbReference>
<dbReference type="Gramene" id="ONIVA08G10750.1">
    <property type="protein sequence ID" value="ONIVA08G10750.1"/>
    <property type="gene ID" value="ONIVA08G10750"/>
</dbReference>
<organism evidence="1">
    <name type="scientific">Oryza nivara</name>
    <name type="common">Indian wild rice</name>
    <name type="synonym">Oryza sativa f. spontanea</name>
    <dbReference type="NCBI Taxonomy" id="4536"/>
    <lineage>
        <taxon>Eukaryota</taxon>
        <taxon>Viridiplantae</taxon>
        <taxon>Streptophyta</taxon>
        <taxon>Embryophyta</taxon>
        <taxon>Tracheophyta</taxon>
        <taxon>Spermatophyta</taxon>
        <taxon>Magnoliopsida</taxon>
        <taxon>Liliopsida</taxon>
        <taxon>Poales</taxon>
        <taxon>Poaceae</taxon>
        <taxon>BOP clade</taxon>
        <taxon>Oryzoideae</taxon>
        <taxon>Oryzeae</taxon>
        <taxon>Oryzinae</taxon>
        <taxon>Oryza</taxon>
    </lineage>
</organism>
<proteinExistence type="predicted"/>
<evidence type="ECO:0000313" key="1">
    <source>
        <dbReference type="EnsemblPlants" id="ONIVA08G10750.1"/>
    </source>
</evidence>
<accession>A0A0E0IA25</accession>
<dbReference type="AlphaFoldDB" id="A0A0E0IA25"/>
<reference evidence="1" key="2">
    <citation type="submission" date="2018-04" db="EMBL/GenBank/DDBJ databases">
        <title>OnivRS2 (Oryza nivara Reference Sequence Version 2).</title>
        <authorList>
            <person name="Zhang J."/>
            <person name="Kudrna D."/>
            <person name="Lee S."/>
            <person name="Talag J."/>
            <person name="Rajasekar S."/>
            <person name="Welchert J."/>
            <person name="Hsing Y.-I."/>
            <person name="Wing R.A."/>
        </authorList>
    </citation>
    <scope>NUCLEOTIDE SEQUENCE [LARGE SCALE GENOMIC DNA]</scope>
    <source>
        <strain evidence="1">SL10</strain>
    </source>
</reference>